<evidence type="ECO:0000256" key="3">
    <source>
        <dbReference type="ARBA" id="ARBA00023163"/>
    </source>
</evidence>
<dbReference type="EMBL" id="VCQV01000035">
    <property type="protein sequence ID" value="TWP33818.1"/>
    <property type="molecule type" value="Genomic_DNA"/>
</dbReference>
<reference evidence="5 6" key="1">
    <citation type="submission" date="2019-05" db="EMBL/GenBank/DDBJ databases">
        <authorList>
            <person name="Lee S.D."/>
        </authorList>
    </citation>
    <scope>NUCLEOTIDE SEQUENCE [LARGE SCALE GENOMIC DNA]</scope>
    <source>
        <strain evidence="5 6">C5-26</strain>
    </source>
</reference>
<feature type="domain" description="HTH arsR-type" evidence="4">
    <location>
        <begin position="20"/>
        <end position="98"/>
    </location>
</feature>
<evidence type="ECO:0000256" key="1">
    <source>
        <dbReference type="ARBA" id="ARBA00023015"/>
    </source>
</evidence>
<keyword evidence="1" id="KW-0805">Transcription regulation</keyword>
<sequence>MTTQTAAEADECPVVGTLEDVLAALGDPVRLEMVRRMWGAGGPKPCGQLYAGVSKSTASHHFKVLREAGIVRTARINGKVHQELRKAELEAAFGPVLESVVRAANR</sequence>
<dbReference type="InterPro" id="IPR036388">
    <property type="entry name" value="WH-like_DNA-bd_sf"/>
</dbReference>
<reference evidence="5 6" key="2">
    <citation type="submission" date="2019-08" db="EMBL/GenBank/DDBJ databases">
        <title>Jejuicoccus antrihumi gen. nov., sp. nov., a new member of the family Dermacoccaceae isolated from a cave.</title>
        <authorList>
            <person name="Schumann P."/>
            <person name="Kim I.S."/>
        </authorList>
    </citation>
    <scope>NUCLEOTIDE SEQUENCE [LARGE SCALE GENOMIC DNA]</scope>
    <source>
        <strain evidence="5 6">C5-26</strain>
    </source>
</reference>
<accession>A0A563DU89</accession>
<dbReference type="Proteomes" id="UP000320244">
    <property type="component" value="Unassembled WGS sequence"/>
</dbReference>
<dbReference type="Gene3D" id="1.10.10.10">
    <property type="entry name" value="Winged helix-like DNA-binding domain superfamily/Winged helix DNA-binding domain"/>
    <property type="match status" value="1"/>
</dbReference>
<evidence type="ECO:0000313" key="5">
    <source>
        <dbReference type="EMBL" id="TWP33818.1"/>
    </source>
</evidence>
<protein>
    <submittedName>
        <fullName evidence="5">Helix-turn-helix transcriptional regulator</fullName>
    </submittedName>
</protein>
<keyword evidence="3" id="KW-0804">Transcription</keyword>
<proteinExistence type="predicted"/>
<dbReference type="GO" id="GO:0003700">
    <property type="term" value="F:DNA-binding transcription factor activity"/>
    <property type="evidence" value="ECO:0007669"/>
    <property type="project" value="InterPro"/>
</dbReference>
<evidence type="ECO:0000256" key="2">
    <source>
        <dbReference type="ARBA" id="ARBA00023125"/>
    </source>
</evidence>
<evidence type="ECO:0000259" key="4">
    <source>
        <dbReference type="SMART" id="SM00418"/>
    </source>
</evidence>
<gene>
    <name evidence="5" type="ORF">FGL98_19750</name>
</gene>
<evidence type="ECO:0000313" key="6">
    <source>
        <dbReference type="Proteomes" id="UP000320244"/>
    </source>
</evidence>
<dbReference type="SMART" id="SM00418">
    <property type="entry name" value="HTH_ARSR"/>
    <property type="match status" value="1"/>
</dbReference>
<dbReference type="CDD" id="cd00090">
    <property type="entry name" value="HTH_ARSR"/>
    <property type="match status" value="1"/>
</dbReference>
<dbReference type="InterPro" id="IPR051081">
    <property type="entry name" value="HTH_MetalResp_TranReg"/>
</dbReference>
<name>A0A563DU89_9MICO</name>
<dbReference type="SUPFAM" id="SSF46785">
    <property type="entry name" value="Winged helix' DNA-binding domain"/>
    <property type="match status" value="1"/>
</dbReference>
<keyword evidence="6" id="KW-1185">Reference proteome</keyword>
<keyword evidence="2" id="KW-0238">DNA-binding</keyword>
<dbReference type="PRINTS" id="PR00778">
    <property type="entry name" value="HTHARSR"/>
</dbReference>
<organism evidence="5 6">
    <name type="scientific">Leekyejoonella antrihumi</name>
    <dbReference type="NCBI Taxonomy" id="1660198"/>
    <lineage>
        <taxon>Bacteria</taxon>
        <taxon>Bacillati</taxon>
        <taxon>Actinomycetota</taxon>
        <taxon>Actinomycetes</taxon>
        <taxon>Micrococcales</taxon>
        <taxon>Dermacoccaceae</taxon>
        <taxon>Leekyejoonella</taxon>
    </lineage>
</organism>
<dbReference type="PANTHER" id="PTHR33154:SF12">
    <property type="entry name" value="TRANSCRIPTIONAL REGULATORY PROTEIN"/>
    <property type="match status" value="1"/>
</dbReference>
<dbReference type="RefSeq" id="WP_146319692.1">
    <property type="nucleotide sequence ID" value="NZ_VCQV01000035.1"/>
</dbReference>
<comment type="caution">
    <text evidence="5">The sequence shown here is derived from an EMBL/GenBank/DDBJ whole genome shotgun (WGS) entry which is preliminary data.</text>
</comment>
<dbReference type="Pfam" id="PF12840">
    <property type="entry name" value="HTH_20"/>
    <property type="match status" value="1"/>
</dbReference>
<dbReference type="InterPro" id="IPR036390">
    <property type="entry name" value="WH_DNA-bd_sf"/>
</dbReference>
<dbReference type="AlphaFoldDB" id="A0A563DU89"/>
<dbReference type="OrthoDB" id="4471357at2"/>
<dbReference type="InterPro" id="IPR011991">
    <property type="entry name" value="ArsR-like_HTH"/>
</dbReference>
<dbReference type="GO" id="GO:0003677">
    <property type="term" value="F:DNA binding"/>
    <property type="evidence" value="ECO:0007669"/>
    <property type="project" value="UniProtKB-KW"/>
</dbReference>
<dbReference type="InterPro" id="IPR001845">
    <property type="entry name" value="HTH_ArsR_DNA-bd_dom"/>
</dbReference>
<dbReference type="PANTHER" id="PTHR33154">
    <property type="entry name" value="TRANSCRIPTIONAL REGULATOR, ARSR FAMILY"/>
    <property type="match status" value="1"/>
</dbReference>